<keyword evidence="7" id="KW-0449">Lipoprotein</keyword>
<evidence type="ECO:0000256" key="1">
    <source>
        <dbReference type="ARBA" id="ARBA00004141"/>
    </source>
</evidence>
<dbReference type="Proteomes" id="UP000076154">
    <property type="component" value="Unassembled WGS sequence"/>
</dbReference>
<feature type="region of interest" description="Disordered" evidence="11">
    <location>
        <begin position="1"/>
        <end position="110"/>
    </location>
</feature>
<feature type="compositionally biased region" description="Gly residues" evidence="11">
    <location>
        <begin position="599"/>
        <end position="622"/>
    </location>
</feature>
<feature type="compositionally biased region" description="Low complexity" evidence="11">
    <location>
        <begin position="246"/>
        <end position="266"/>
    </location>
</feature>
<dbReference type="GO" id="GO:0005794">
    <property type="term" value="C:Golgi apparatus"/>
    <property type="evidence" value="ECO:0007669"/>
    <property type="project" value="TreeGrafter"/>
</dbReference>
<dbReference type="AlphaFoldDB" id="A0A369JM08"/>
<comment type="domain">
    <text evidence="10">The DHHC domain is required for palmitoyltransferase activity.</text>
</comment>
<feature type="compositionally biased region" description="Basic and acidic residues" evidence="11">
    <location>
        <begin position="222"/>
        <end position="231"/>
    </location>
</feature>
<dbReference type="STRING" id="39966.A0A369JM08"/>
<dbReference type="EC" id="2.3.1.225" evidence="10"/>
<evidence type="ECO:0000313" key="13">
    <source>
        <dbReference type="EMBL" id="RDB21435.1"/>
    </source>
</evidence>
<keyword evidence="2 10" id="KW-0808">Transferase</keyword>
<keyword evidence="3 10" id="KW-0812">Transmembrane</keyword>
<evidence type="ECO:0000256" key="8">
    <source>
        <dbReference type="ARBA" id="ARBA00023315"/>
    </source>
</evidence>
<sequence>MNSPTRRNSLPLPPSLNAPPPTSPRSHGGIPVTVPPPASNTASPISAHFPHLSIHSPPSTTHAGGIQPSSLFFHPARPALQPQYSPQPSLASNHDTDGDHDGYPLAPLPKRHSIAHSSIDDQDPAEDPSSTQLATLKRIKQSREPLLPIGGSSVVRRPSVSGTTPSGILPPSLTSSPRKPTAAGRVRTSLDRVFGLNFSHGMSFDSMHTRSNSTSTPYDPNRLPDEERADLPYKPPSSSPIRFLNSSSRPHSPSSQTSPAPSSSHSPTPPPSFIATPPTPTPEKRYPLSATPILKPGTSTPLKKYHLHPSRNHFFLGGRLLTGGDSPWAFIASLSLVIGLSGLWFSTTCVFWWRGEGGIGGGGKAVVVVGAYLAALVISTMLATATTDPGILPRGLDPDPPYPATSPSDGGVRAPMPRDLRVRNDTVRVKYCPTCKTYRPPRSSHCKMCDNCVDGCDHHCQWVNNCIGRRNYTTFFALLCFATTTLVLIIVTSALHLYLLTRHSHTSFRHALSDRKGIGSAVVFALGVAVVWPVAALLGYHLRLLVLNVTTIEMLRNQAHKSLVPNAAPPPNPFSHGTRRRNFAAVLCRPPGYSWLDAGGGATEDGRGVNPGVGGEEGGGGGEGEEGERGR</sequence>
<comment type="subcellular location">
    <subcellularLocation>
        <location evidence="1">Membrane</location>
        <topology evidence="1">Multi-pass membrane protein</topology>
    </subcellularLocation>
</comment>
<feature type="region of interest" description="Disordered" evidence="11">
    <location>
        <begin position="201"/>
        <end position="293"/>
    </location>
</feature>
<evidence type="ECO:0000259" key="12">
    <source>
        <dbReference type="Pfam" id="PF01529"/>
    </source>
</evidence>
<dbReference type="Pfam" id="PF01529">
    <property type="entry name" value="DHHC"/>
    <property type="match status" value="1"/>
</dbReference>
<feature type="compositionally biased region" description="Polar residues" evidence="11">
    <location>
        <begin position="82"/>
        <end position="93"/>
    </location>
</feature>
<protein>
    <recommendedName>
        <fullName evidence="10">Palmitoyltransferase</fullName>
        <ecNumber evidence="10">2.3.1.225</ecNumber>
    </recommendedName>
</protein>
<dbReference type="InterPro" id="IPR001594">
    <property type="entry name" value="Palmitoyltrfase_DHHC"/>
</dbReference>
<evidence type="ECO:0000256" key="4">
    <source>
        <dbReference type="ARBA" id="ARBA00022989"/>
    </source>
</evidence>
<dbReference type="InterPro" id="IPR039859">
    <property type="entry name" value="PFA4/ZDH16/20/ERF2-like"/>
</dbReference>
<reference evidence="13" key="1">
    <citation type="submission" date="2018-04" db="EMBL/GenBank/DDBJ databases">
        <title>Whole genome sequencing of Hypsizygus marmoreus.</title>
        <authorList>
            <person name="Choi I.-G."/>
            <person name="Min B."/>
            <person name="Kim J.-G."/>
            <person name="Kim S."/>
            <person name="Oh Y.-L."/>
            <person name="Kong W.-S."/>
            <person name="Park H."/>
            <person name="Jeong J."/>
            <person name="Song E.-S."/>
        </authorList>
    </citation>
    <scope>NUCLEOTIDE SEQUENCE [LARGE SCALE GENOMIC DNA]</scope>
    <source>
        <strain evidence="13">51987-8</strain>
    </source>
</reference>
<dbReference type="EMBL" id="LUEZ02000055">
    <property type="protein sequence ID" value="RDB21435.1"/>
    <property type="molecule type" value="Genomic_DNA"/>
</dbReference>
<feature type="compositionally biased region" description="Low complexity" evidence="11">
    <location>
        <begin position="1"/>
        <end position="10"/>
    </location>
</feature>
<feature type="compositionally biased region" description="Pro residues" evidence="11">
    <location>
        <begin position="11"/>
        <end position="23"/>
    </location>
</feature>
<keyword evidence="4 10" id="KW-1133">Transmembrane helix</keyword>
<evidence type="ECO:0000256" key="5">
    <source>
        <dbReference type="ARBA" id="ARBA00023136"/>
    </source>
</evidence>
<feature type="compositionally biased region" description="Pro residues" evidence="11">
    <location>
        <begin position="267"/>
        <end position="281"/>
    </location>
</feature>
<feature type="compositionally biased region" description="Low complexity" evidence="11">
    <location>
        <begin position="150"/>
        <end position="162"/>
    </location>
</feature>
<dbReference type="GO" id="GO:0016020">
    <property type="term" value="C:membrane"/>
    <property type="evidence" value="ECO:0007669"/>
    <property type="project" value="UniProtKB-SubCell"/>
</dbReference>
<dbReference type="OrthoDB" id="9909019at2759"/>
<evidence type="ECO:0000256" key="7">
    <source>
        <dbReference type="ARBA" id="ARBA00023288"/>
    </source>
</evidence>
<comment type="catalytic activity">
    <reaction evidence="9 10">
        <text>L-cysteinyl-[protein] + hexadecanoyl-CoA = S-hexadecanoyl-L-cysteinyl-[protein] + CoA</text>
        <dbReference type="Rhea" id="RHEA:36683"/>
        <dbReference type="Rhea" id="RHEA-COMP:10131"/>
        <dbReference type="Rhea" id="RHEA-COMP:11032"/>
        <dbReference type="ChEBI" id="CHEBI:29950"/>
        <dbReference type="ChEBI" id="CHEBI:57287"/>
        <dbReference type="ChEBI" id="CHEBI:57379"/>
        <dbReference type="ChEBI" id="CHEBI:74151"/>
        <dbReference type="EC" id="2.3.1.225"/>
    </reaction>
</comment>
<accession>A0A369JM08</accession>
<feature type="transmembrane region" description="Helical" evidence="10">
    <location>
        <begin position="365"/>
        <end position="385"/>
    </location>
</feature>
<feature type="compositionally biased region" description="Polar residues" evidence="11">
    <location>
        <begin position="56"/>
        <end position="70"/>
    </location>
</feature>
<dbReference type="PROSITE" id="PS50216">
    <property type="entry name" value="DHHC"/>
    <property type="match status" value="1"/>
</dbReference>
<evidence type="ECO:0000256" key="2">
    <source>
        <dbReference type="ARBA" id="ARBA00022679"/>
    </source>
</evidence>
<feature type="transmembrane region" description="Helical" evidence="10">
    <location>
        <begin position="328"/>
        <end position="353"/>
    </location>
</feature>
<feature type="region of interest" description="Disordered" evidence="11">
    <location>
        <begin position="392"/>
        <end position="417"/>
    </location>
</feature>
<comment type="similarity">
    <text evidence="10">Belongs to the DHHC palmitoyltransferase family.</text>
</comment>
<name>A0A369JM08_HYPMA</name>
<feature type="transmembrane region" description="Helical" evidence="10">
    <location>
        <begin position="475"/>
        <end position="500"/>
    </location>
</feature>
<evidence type="ECO:0000313" key="14">
    <source>
        <dbReference type="Proteomes" id="UP000076154"/>
    </source>
</evidence>
<feature type="transmembrane region" description="Helical" evidence="10">
    <location>
        <begin position="521"/>
        <end position="542"/>
    </location>
</feature>
<dbReference type="GO" id="GO:0006612">
    <property type="term" value="P:protein targeting to membrane"/>
    <property type="evidence" value="ECO:0007669"/>
    <property type="project" value="TreeGrafter"/>
</dbReference>
<dbReference type="PANTHER" id="PTHR22883:SF488">
    <property type="entry name" value="PALMITOYLTRANSFERASE"/>
    <property type="match status" value="1"/>
</dbReference>
<dbReference type="PANTHER" id="PTHR22883">
    <property type="entry name" value="ZINC FINGER DHHC DOMAIN CONTAINING PROTEIN"/>
    <property type="match status" value="1"/>
</dbReference>
<feature type="domain" description="Palmitoyltransferase DHHC" evidence="12">
    <location>
        <begin position="429"/>
        <end position="557"/>
    </location>
</feature>
<keyword evidence="5 10" id="KW-0472">Membrane</keyword>
<evidence type="ECO:0000256" key="9">
    <source>
        <dbReference type="ARBA" id="ARBA00048048"/>
    </source>
</evidence>
<keyword evidence="14" id="KW-1185">Reference proteome</keyword>
<proteinExistence type="inferred from homology"/>
<keyword evidence="6" id="KW-0564">Palmitate</keyword>
<dbReference type="GO" id="GO:0005783">
    <property type="term" value="C:endoplasmic reticulum"/>
    <property type="evidence" value="ECO:0007669"/>
    <property type="project" value="TreeGrafter"/>
</dbReference>
<keyword evidence="8 10" id="KW-0012">Acyltransferase</keyword>
<dbReference type="InParanoid" id="A0A369JM08"/>
<comment type="caution">
    <text evidence="13">The sequence shown here is derived from an EMBL/GenBank/DDBJ whole genome shotgun (WGS) entry which is preliminary data.</text>
</comment>
<evidence type="ECO:0000256" key="10">
    <source>
        <dbReference type="RuleBase" id="RU079119"/>
    </source>
</evidence>
<gene>
    <name evidence="13" type="primary">Zdhhc14</name>
    <name evidence="13" type="ORF">Hypma_011871</name>
</gene>
<dbReference type="GO" id="GO:0019706">
    <property type="term" value="F:protein-cysteine S-palmitoyltransferase activity"/>
    <property type="evidence" value="ECO:0007669"/>
    <property type="project" value="UniProtKB-EC"/>
</dbReference>
<feature type="region of interest" description="Disordered" evidence="11">
    <location>
        <begin position="137"/>
        <end position="187"/>
    </location>
</feature>
<evidence type="ECO:0000256" key="11">
    <source>
        <dbReference type="SAM" id="MobiDB-lite"/>
    </source>
</evidence>
<evidence type="ECO:0000256" key="3">
    <source>
        <dbReference type="ARBA" id="ARBA00022692"/>
    </source>
</evidence>
<organism evidence="13 14">
    <name type="scientific">Hypsizygus marmoreus</name>
    <name type="common">White beech mushroom</name>
    <name type="synonym">Agaricus marmoreus</name>
    <dbReference type="NCBI Taxonomy" id="39966"/>
    <lineage>
        <taxon>Eukaryota</taxon>
        <taxon>Fungi</taxon>
        <taxon>Dikarya</taxon>
        <taxon>Basidiomycota</taxon>
        <taxon>Agaricomycotina</taxon>
        <taxon>Agaricomycetes</taxon>
        <taxon>Agaricomycetidae</taxon>
        <taxon>Agaricales</taxon>
        <taxon>Tricholomatineae</taxon>
        <taxon>Lyophyllaceae</taxon>
        <taxon>Hypsizygus</taxon>
    </lineage>
</organism>
<feature type="compositionally biased region" description="Polar residues" evidence="11">
    <location>
        <begin position="209"/>
        <end position="218"/>
    </location>
</feature>
<evidence type="ECO:0000256" key="6">
    <source>
        <dbReference type="ARBA" id="ARBA00023139"/>
    </source>
</evidence>
<feature type="region of interest" description="Disordered" evidence="11">
    <location>
        <begin position="599"/>
        <end position="631"/>
    </location>
</feature>